<feature type="domain" description="FZ" evidence="11">
    <location>
        <begin position="33"/>
        <end position="153"/>
    </location>
</feature>
<keyword evidence="8 9" id="KW-1015">Disulfide bond</keyword>
<dbReference type="GO" id="GO:0060070">
    <property type="term" value="P:canonical Wnt signaling pathway"/>
    <property type="evidence" value="ECO:0007669"/>
    <property type="project" value="TreeGrafter"/>
</dbReference>
<name>A0A0N5B1B0_9BILA</name>
<dbReference type="SUPFAM" id="SSF63501">
    <property type="entry name" value="Frizzled cysteine-rich domain"/>
    <property type="match status" value="1"/>
</dbReference>
<keyword evidence="6 10" id="KW-0732">Signal</keyword>
<comment type="similarity">
    <text evidence="2">Belongs to the secreted frizzled-related protein (sFRP) family.</text>
</comment>
<feature type="disulfide bond" evidence="9">
    <location>
        <begin position="48"/>
        <end position="94"/>
    </location>
</feature>
<dbReference type="InterPro" id="IPR020067">
    <property type="entry name" value="Frizzled_dom"/>
</dbReference>
<keyword evidence="4" id="KW-0964">Secreted</keyword>
<dbReference type="PROSITE" id="PS50038">
    <property type="entry name" value="FZ"/>
    <property type="match status" value="1"/>
</dbReference>
<dbReference type="Proteomes" id="UP000046393">
    <property type="component" value="Unplaced"/>
</dbReference>
<reference evidence="13" key="1">
    <citation type="submission" date="2017-02" db="UniProtKB">
        <authorList>
            <consortium name="WormBaseParasite"/>
        </authorList>
    </citation>
    <scope>IDENTIFICATION</scope>
</reference>
<evidence type="ECO:0000256" key="1">
    <source>
        <dbReference type="ARBA" id="ARBA00004613"/>
    </source>
</evidence>
<comment type="caution">
    <text evidence="9">Lacks conserved residue(s) required for the propagation of feature annotation.</text>
</comment>
<dbReference type="WBParaSite" id="SMUV_0001106201-mRNA-1">
    <property type="protein sequence ID" value="SMUV_0001106201-mRNA-1"/>
    <property type="gene ID" value="SMUV_0001106201"/>
</dbReference>
<feature type="chain" id="PRO_5005893586" evidence="10">
    <location>
        <begin position="18"/>
        <end position="183"/>
    </location>
</feature>
<evidence type="ECO:0000256" key="6">
    <source>
        <dbReference type="ARBA" id="ARBA00022729"/>
    </source>
</evidence>
<evidence type="ECO:0000259" key="11">
    <source>
        <dbReference type="PROSITE" id="PS50038"/>
    </source>
</evidence>
<dbReference type="GO" id="GO:0030154">
    <property type="term" value="P:cell differentiation"/>
    <property type="evidence" value="ECO:0007669"/>
    <property type="project" value="UniProtKB-KW"/>
</dbReference>
<keyword evidence="5" id="KW-0879">Wnt signaling pathway</keyword>
<dbReference type="PANTHER" id="PTHR11309">
    <property type="entry name" value="FRIZZLED"/>
    <property type="match status" value="1"/>
</dbReference>
<evidence type="ECO:0000256" key="3">
    <source>
        <dbReference type="ARBA" id="ARBA00022473"/>
    </source>
</evidence>
<proteinExistence type="inferred from homology"/>
<dbReference type="GO" id="GO:0017147">
    <property type="term" value="F:Wnt-protein binding"/>
    <property type="evidence" value="ECO:0007669"/>
    <property type="project" value="TreeGrafter"/>
</dbReference>
<evidence type="ECO:0000256" key="8">
    <source>
        <dbReference type="ARBA" id="ARBA00023157"/>
    </source>
</evidence>
<evidence type="ECO:0000256" key="4">
    <source>
        <dbReference type="ARBA" id="ARBA00022525"/>
    </source>
</evidence>
<dbReference type="AlphaFoldDB" id="A0A0N5B1B0"/>
<accession>A0A0N5B1B0</accession>
<dbReference type="FunFam" id="1.10.2000.10:FF:000001">
    <property type="entry name" value="secreted frizzled-related protein 2"/>
    <property type="match status" value="1"/>
</dbReference>
<dbReference type="InterPro" id="IPR015526">
    <property type="entry name" value="Frizzled/SFRP"/>
</dbReference>
<feature type="disulfide bond" evidence="9">
    <location>
        <begin position="116"/>
        <end position="140"/>
    </location>
</feature>
<comment type="subcellular location">
    <subcellularLocation>
        <location evidence="1">Secreted</location>
    </subcellularLocation>
</comment>
<evidence type="ECO:0000256" key="10">
    <source>
        <dbReference type="SAM" id="SignalP"/>
    </source>
</evidence>
<dbReference type="InterPro" id="IPR036790">
    <property type="entry name" value="Frizzled_dom_sf"/>
</dbReference>
<protein>
    <submittedName>
        <fullName evidence="13">FZ domain-containing protein</fullName>
    </submittedName>
</protein>
<evidence type="ECO:0000256" key="9">
    <source>
        <dbReference type="PROSITE-ProRule" id="PRU00090"/>
    </source>
</evidence>
<keyword evidence="12" id="KW-1185">Reference proteome</keyword>
<evidence type="ECO:0000256" key="2">
    <source>
        <dbReference type="ARBA" id="ARBA00010054"/>
    </source>
</evidence>
<dbReference type="PANTHER" id="PTHR11309:SF148">
    <property type="entry name" value="SECRETED FRIZZLED-RELATED PROTEIN 1"/>
    <property type="match status" value="1"/>
</dbReference>
<dbReference type="SMART" id="SM00063">
    <property type="entry name" value="FRI"/>
    <property type="match status" value="1"/>
</dbReference>
<keyword evidence="7" id="KW-0221">Differentiation</keyword>
<evidence type="ECO:0000256" key="5">
    <source>
        <dbReference type="ARBA" id="ARBA00022687"/>
    </source>
</evidence>
<evidence type="ECO:0000256" key="7">
    <source>
        <dbReference type="ARBA" id="ARBA00022782"/>
    </source>
</evidence>
<evidence type="ECO:0000313" key="13">
    <source>
        <dbReference type="WBParaSite" id="SMUV_0001106201-mRNA-1"/>
    </source>
</evidence>
<feature type="signal peptide" evidence="10">
    <location>
        <begin position="1"/>
        <end position="17"/>
    </location>
</feature>
<sequence length="183" mass="21101">MTFLVLLFWLVFPEVNSSPYISDSFVMYSSNRPTPDKCIPIPKNFTLCYGMQYKTMRLPNLLDHDTLDEVIEQAEPWPVLTNLNCHPDAQLFLCSLFAPVCLAALDREILPCRSLCEAVKKGCELRMIQYGFPWPDILSCKKFPQDNDMCIKVVAGKKQRGKSNIYLIFLCWSKKYITKLQTS</sequence>
<organism evidence="12 13">
    <name type="scientific">Syphacia muris</name>
    <dbReference type="NCBI Taxonomy" id="451379"/>
    <lineage>
        <taxon>Eukaryota</taxon>
        <taxon>Metazoa</taxon>
        <taxon>Ecdysozoa</taxon>
        <taxon>Nematoda</taxon>
        <taxon>Chromadorea</taxon>
        <taxon>Rhabditida</taxon>
        <taxon>Spirurina</taxon>
        <taxon>Oxyuridomorpha</taxon>
        <taxon>Oxyuroidea</taxon>
        <taxon>Oxyuridae</taxon>
        <taxon>Syphacia</taxon>
    </lineage>
</organism>
<dbReference type="Pfam" id="PF01392">
    <property type="entry name" value="Fz"/>
    <property type="match status" value="1"/>
</dbReference>
<dbReference type="GO" id="GO:0035567">
    <property type="term" value="P:non-canonical Wnt signaling pathway"/>
    <property type="evidence" value="ECO:0007669"/>
    <property type="project" value="TreeGrafter"/>
</dbReference>
<feature type="disulfide bond" evidence="9">
    <location>
        <begin position="85"/>
        <end position="123"/>
    </location>
</feature>
<keyword evidence="3" id="KW-0217">Developmental protein</keyword>
<dbReference type="GO" id="GO:0005615">
    <property type="term" value="C:extracellular space"/>
    <property type="evidence" value="ECO:0007669"/>
    <property type="project" value="TreeGrafter"/>
</dbReference>
<evidence type="ECO:0000313" key="12">
    <source>
        <dbReference type="Proteomes" id="UP000046393"/>
    </source>
</evidence>
<dbReference type="STRING" id="451379.A0A0N5B1B0"/>
<dbReference type="Gene3D" id="1.10.2000.10">
    <property type="entry name" value="Frizzled cysteine-rich domain"/>
    <property type="match status" value="1"/>
</dbReference>